<protein>
    <submittedName>
        <fullName evidence="1">16209_t:CDS:1</fullName>
    </submittedName>
</protein>
<keyword evidence="2" id="KW-1185">Reference proteome</keyword>
<feature type="non-terminal residue" evidence="1">
    <location>
        <position position="244"/>
    </location>
</feature>
<evidence type="ECO:0000313" key="1">
    <source>
        <dbReference type="EMBL" id="CAG8732695.1"/>
    </source>
</evidence>
<dbReference type="Proteomes" id="UP000789366">
    <property type="component" value="Unassembled WGS sequence"/>
</dbReference>
<name>A0ACA9Q2B9_9GLOM</name>
<organism evidence="1 2">
    <name type="scientific">Cetraspora pellucida</name>
    <dbReference type="NCBI Taxonomy" id="1433469"/>
    <lineage>
        <taxon>Eukaryota</taxon>
        <taxon>Fungi</taxon>
        <taxon>Fungi incertae sedis</taxon>
        <taxon>Mucoromycota</taxon>
        <taxon>Glomeromycotina</taxon>
        <taxon>Glomeromycetes</taxon>
        <taxon>Diversisporales</taxon>
        <taxon>Gigasporaceae</taxon>
        <taxon>Cetraspora</taxon>
    </lineage>
</organism>
<evidence type="ECO:0000313" key="2">
    <source>
        <dbReference type="Proteomes" id="UP000789366"/>
    </source>
</evidence>
<proteinExistence type="predicted"/>
<dbReference type="EMBL" id="CAJVPW010034097">
    <property type="protein sequence ID" value="CAG8732695.1"/>
    <property type="molecule type" value="Genomic_DNA"/>
</dbReference>
<feature type="non-terminal residue" evidence="1">
    <location>
        <position position="1"/>
    </location>
</feature>
<accession>A0ACA9Q2B9</accession>
<comment type="caution">
    <text evidence="1">The sequence shown here is derived from an EMBL/GenBank/DDBJ whole genome shotgun (WGS) entry which is preliminary data.</text>
</comment>
<sequence>PSVLKRMILDPPEKLKSQFRLRYNMILNLLRVENLRVEEMIKRSFSEHSTQILLPIYKQLLDKSEKSLNSFQKLDCTICNPDIKDYYDISTRILELNHRLLGKIISTPQGNKSLSQGRIVIINNSDNMLNAEKAPLPVTRVFIPDQSTCFNEIKSLCYTDLAIITKSVIKLDPDAAIERDHEETSRITQELLRYAIETQTAGIVENEWTKIKEFEFQKYLGEKTELMNRLLNFQCNLCPDFVEH</sequence>
<reference evidence="1" key="1">
    <citation type="submission" date="2021-06" db="EMBL/GenBank/DDBJ databases">
        <authorList>
            <person name="Kallberg Y."/>
            <person name="Tangrot J."/>
            <person name="Rosling A."/>
        </authorList>
    </citation>
    <scope>NUCLEOTIDE SEQUENCE</scope>
    <source>
        <strain evidence="1">28 12/20/2015</strain>
    </source>
</reference>
<gene>
    <name evidence="1" type="ORF">SPELUC_LOCUS13225</name>
</gene>